<dbReference type="Pfam" id="PF01339">
    <property type="entry name" value="CheB_methylest"/>
    <property type="match status" value="1"/>
</dbReference>
<protein>
    <recommendedName>
        <fullName evidence="2">protein-glutamate methylesterase</fullName>
        <ecNumber evidence="2">3.1.1.61</ecNumber>
    </recommendedName>
</protein>
<feature type="active site" evidence="4">
    <location>
        <position position="14"/>
    </location>
</feature>
<organism evidence="6 7">
    <name type="scientific">Carboxylicivirga marina</name>
    <dbReference type="NCBI Taxonomy" id="2800988"/>
    <lineage>
        <taxon>Bacteria</taxon>
        <taxon>Pseudomonadati</taxon>
        <taxon>Bacteroidota</taxon>
        <taxon>Bacteroidia</taxon>
        <taxon>Marinilabiliales</taxon>
        <taxon>Marinilabiliaceae</taxon>
        <taxon>Carboxylicivirga</taxon>
    </lineage>
</organism>
<comment type="caution">
    <text evidence="6">The sequence shown here is derived from an EMBL/GenBank/DDBJ whole genome shotgun (WGS) entry which is preliminary data.</text>
</comment>
<evidence type="ECO:0000259" key="5">
    <source>
        <dbReference type="PROSITE" id="PS50122"/>
    </source>
</evidence>
<dbReference type="Proteomes" id="UP000605676">
    <property type="component" value="Unassembled WGS sequence"/>
</dbReference>
<evidence type="ECO:0000313" key="7">
    <source>
        <dbReference type="Proteomes" id="UP000605676"/>
    </source>
</evidence>
<dbReference type="PANTHER" id="PTHR42872">
    <property type="entry name" value="PROTEIN-GLUTAMATE METHYLESTERASE/PROTEIN-GLUTAMINE GLUTAMINASE"/>
    <property type="match status" value="1"/>
</dbReference>
<accession>A0ABS1HFC7</accession>
<name>A0ABS1HFC7_9BACT</name>
<dbReference type="InterPro" id="IPR000673">
    <property type="entry name" value="Sig_transdc_resp-reg_Me-estase"/>
</dbReference>
<evidence type="ECO:0000256" key="2">
    <source>
        <dbReference type="ARBA" id="ARBA00039140"/>
    </source>
</evidence>
<keyword evidence="4" id="KW-0145">Chemotaxis</keyword>
<proteinExistence type="predicted"/>
<keyword evidence="7" id="KW-1185">Reference proteome</keyword>
<feature type="active site" evidence="4">
    <location>
        <position position="134"/>
    </location>
</feature>
<dbReference type="RefSeq" id="WP_200463491.1">
    <property type="nucleotide sequence ID" value="NZ_JAENRR010000004.1"/>
</dbReference>
<dbReference type="EMBL" id="JAENRR010000004">
    <property type="protein sequence ID" value="MBK3516262.1"/>
    <property type="molecule type" value="Genomic_DNA"/>
</dbReference>
<dbReference type="InterPro" id="IPR035909">
    <property type="entry name" value="CheB_C"/>
</dbReference>
<evidence type="ECO:0000256" key="3">
    <source>
        <dbReference type="ARBA" id="ARBA00048267"/>
    </source>
</evidence>
<reference evidence="6 7" key="1">
    <citation type="submission" date="2021-01" db="EMBL/GenBank/DDBJ databases">
        <title>Carboxyliciviraga sp.nov., isolated from coastal sediments.</title>
        <authorList>
            <person name="Lu D."/>
            <person name="Zhang T."/>
        </authorList>
    </citation>
    <scope>NUCLEOTIDE SEQUENCE [LARGE SCALE GENOMIC DNA]</scope>
    <source>
        <strain evidence="6 7">N1Y132</strain>
    </source>
</reference>
<dbReference type="PANTHER" id="PTHR42872:SF3">
    <property type="entry name" value="PROTEIN-GLUTAMATE METHYLESTERASE_PROTEIN-GLUTAMINE GLUTAMINASE 1"/>
    <property type="match status" value="1"/>
</dbReference>
<feature type="active site" evidence="4">
    <location>
        <position position="41"/>
    </location>
</feature>
<dbReference type="PROSITE" id="PS50122">
    <property type="entry name" value="CHEB"/>
    <property type="match status" value="1"/>
</dbReference>
<feature type="domain" description="CheB-type methylesterase" evidence="5">
    <location>
        <begin position="2"/>
        <end position="185"/>
    </location>
</feature>
<sequence>MIRPKYKAVVIGGSAGSFSVVSKLLSQLRSDFPLPVIICLHRLKHVRSGLVESIRLKSNLEVIEPNDKEAIVGGKVYLAPSNYHLFVEYDGTFSLSTEEPLNHSRPSIDHTLTSAAYVYRNKLIGIVLTGANKDGAKGMKDIADKKGITIIQDPKTCEMDTMPKSVARLIKPDKVLSPEEITNYLNKLAI</sequence>
<evidence type="ECO:0000313" key="6">
    <source>
        <dbReference type="EMBL" id="MBK3516262.1"/>
    </source>
</evidence>
<gene>
    <name evidence="6" type="ORF">JIV24_02845</name>
</gene>
<dbReference type="SUPFAM" id="SSF52738">
    <property type="entry name" value="Methylesterase CheB, C-terminal domain"/>
    <property type="match status" value="1"/>
</dbReference>
<dbReference type="CDD" id="cd16433">
    <property type="entry name" value="CheB"/>
    <property type="match status" value="1"/>
</dbReference>
<comment type="catalytic activity">
    <reaction evidence="3">
        <text>[protein]-L-glutamate 5-O-methyl ester + H2O = L-glutamyl-[protein] + methanol + H(+)</text>
        <dbReference type="Rhea" id="RHEA:23236"/>
        <dbReference type="Rhea" id="RHEA-COMP:10208"/>
        <dbReference type="Rhea" id="RHEA-COMP:10311"/>
        <dbReference type="ChEBI" id="CHEBI:15377"/>
        <dbReference type="ChEBI" id="CHEBI:15378"/>
        <dbReference type="ChEBI" id="CHEBI:17790"/>
        <dbReference type="ChEBI" id="CHEBI:29973"/>
        <dbReference type="ChEBI" id="CHEBI:82795"/>
        <dbReference type="EC" id="3.1.1.61"/>
    </reaction>
</comment>
<keyword evidence="1 4" id="KW-0378">Hydrolase</keyword>
<evidence type="ECO:0000256" key="1">
    <source>
        <dbReference type="ARBA" id="ARBA00022801"/>
    </source>
</evidence>
<dbReference type="EC" id="3.1.1.61" evidence="2"/>
<dbReference type="Gene3D" id="3.40.50.180">
    <property type="entry name" value="Methylesterase CheB, C-terminal domain"/>
    <property type="match status" value="1"/>
</dbReference>
<evidence type="ECO:0000256" key="4">
    <source>
        <dbReference type="PROSITE-ProRule" id="PRU00050"/>
    </source>
</evidence>